<gene>
    <name evidence="1" type="ORF">VTJ49DRAFT_3445</name>
</gene>
<dbReference type="InterPro" id="IPR009291">
    <property type="entry name" value="Vps62"/>
</dbReference>
<accession>A0ABR3V7G1</accession>
<protein>
    <recommendedName>
        <fullName evidence="3">Minor tail protein</fullName>
    </recommendedName>
</protein>
<reference evidence="1 2" key="1">
    <citation type="journal article" date="2024" name="Commun. Biol.">
        <title>Comparative genomic analysis of thermophilic fungi reveals convergent evolutionary adaptations and gene losses.</title>
        <authorList>
            <person name="Steindorff A.S."/>
            <person name="Aguilar-Pontes M.V."/>
            <person name="Robinson A.J."/>
            <person name="Andreopoulos B."/>
            <person name="LaButti K."/>
            <person name="Kuo A."/>
            <person name="Mondo S."/>
            <person name="Riley R."/>
            <person name="Otillar R."/>
            <person name="Haridas S."/>
            <person name="Lipzen A."/>
            <person name="Grimwood J."/>
            <person name="Schmutz J."/>
            <person name="Clum A."/>
            <person name="Reid I.D."/>
            <person name="Moisan M.C."/>
            <person name="Butler G."/>
            <person name="Nguyen T.T.M."/>
            <person name="Dewar K."/>
            <person name="Conant G."/>
            <person name="Drula E."/>
            <person name="Henrissat B."/>
            <person name="Hansel C."/>
            <person name="Singer S."/>
            <person name="Hutchinson M.I."/>
            <person name="de Vries R.P."/>
            <person name="Natvig D.O."/>
            <person name="Powell A.J."/>
            <person name="Tsang A."/>
            <person name="Grigoriev I.V."/>
        </authorList>
    </citation>
    <scope>NUCLEOTIDE SEQUENCE [LARGE SCALE GENOMIC DNA]</scope>
    <source>
        <strain evidence="1 2">CBS 620.91</strain>
    </source>
</reference>
<name>A0ABR3V7G1_HUMIN</name>
<comment type="caution">
    <text evidence="1">The sequence shown here is derived from an EMBL/GenBank/DDBJ whole genome shotgun (WGS) entry which is preliminary data.</text>
</comment>
<organism evidence="1 2">
    <name type="scientific">Humicola insolens</name>
    <name type="common">Soft-rot fungus</name>
    <dbReference type="NCBI Taxonomy" id="85995"/>
    <lineage>
        <taxon>Eukaryota</taxon>
        <taxon>Fungi</taxon>
        <taxon>Dikarya</taxon>
        <taxon>Ascomycota</taxon>
        <taxon>Pezizomycotina</taxon>
        <taxon>Sordariomycetes</taxon>
        <taxon>Sordariomycetidae</taxon>
        <taxon>Sordariales</taxon>
        <taxon>Chaetomiaceae</taxon>
        <taxon>Mycothermus</taxon>
    </lineage>
</organism>
<proteinExistence type="predicted"/>
<evidence type="ECO:0000313" key="1">
    <source>
        <dbReference type="EMBL" id="KAL1837729.1"/>
    </source>
</evidence>
<dbReference type="PANTHER" id="PTHR48219">
    <property type="entry name" value="VACUOLAR PROTEIN SORTING-ASSOCIATED PROTEIN 62-RELATED"/>
    <property type="match status" value="1"/>
</dbReference>
<sequence>MPNAYKDYGDLRVTLTSEFDWRYSDQGSGAKRDGAFWHPKPQENLRPVGSVVVAGYGNINNNFAALLVGNAREELGVEPAVRSPVRYQLVWNDQGSGADHDVGIWQPIPPDGYAALGCVAAGGYGEPSLDDVWCVRLDLVISGQFEGHSTWDDRGSGADRDGSFWQIFPRVDGTGTGSPTIPVQAGTFWANQGYGQPNGAVARVPALRAVPEPLSKNGRPPRLTEAQVPEAGEILNDTLISVTPLPFTTFFDPTDRDSLNTIQYPFLDVAKWSTWAVHRTFENLTGAAAVEKTTLEVGVPPRPEGAVSRAGITLDNTLGFELARFAISLNYQLGITETARRWLVKETVEKTVNIPPYAVVVAWVRRLRVEVRRINGTLVDTGLQPFYLNDGVTLTQIDMTA</sequence>
<dbReference type="EMBL" id="JAZGSY010000267">
    <property type="protein sequence ID" value="KAL1837729.1"/>
    <property type="molecule type" value="Genomic_DNA"/>
</dbReference>
<evidence type="ECO:0008006" key="3">
    <source>
        <dbReference type="Google" id="ProtNLM"/>
    </source>
</evidence>
<dbReference type="Proteomes" id="UP001583172">
    <property type="component" value="Unassembled WGS sequence"/>
</dbReference>
<keyword evidence="2" id="KW-1185">Reference proteome</keyword>
<dbReference type="PANTHER" id="PTHR48219:SF2">
    <property type="entry name" value="VACUOLAR PROTEIN SORTING-ASSOCIATED PROTEIN 62"/>
    <property type="match status" value="1"/>
</dbReference>
<dbReference type="Pfam" id="PF06101">
    <property type="entry name" value="Vps62"/>
    <property type="match status" value="1"/>
</dbReference>
<evidence type="ECO:0000313" key="2">
    <source>
        <dbReference type="Proteomes" id="UP001583172"/>
    </source>
</evidence>